<proteinExistence type="inferred from homology"/>
<dbReference type="InterPro" id="IPR033749">
    <property type="entry name" value="Polyprenyl_synt_CS"/>
</dbReference>
<name>A0A1G1SA20_ENTFL</name>
<dbReference type="GO" id="GO:0046872">
    <property type="term" value="F:metal ion binding"/>
    <property type="evidence" value="ECO:0007669"/>
    <property type="project" value="UniProtKB-KW"/>
</dbReference>
<comment type="similarity">
    <text evidence="2 6">Belongs to the FPP/GGPP synthase family.</text>
</comment>
<organism evidence="7 8">
    <name type="scientific">Enterococcus faecalis</name>
    <name type="common">Streptococcus faecalis</name>
    <dbReference type="NCBI Taxonomy" id="1351"/>
    <lineage>
        <taxon>Bacteria</taxon>
        <taxon>Bacillati</taxon>
        <taxon>Bacillota</taxon>
        <taxon>Bacilli</taxon>
        <taxon>Lactobacillales</taxon>
        <taxon>Enterococcaceae</taxon>
        <taxon>Enterococcus</taxon>
    </lineage>
</organism>
<evidence type="ECO:0000256" key="2">
    <source>
        <dbReference type="ARBA" id="ARBA00006706"/>
    </source>
</evidence>
<dbReference type="Pfam" id="PF00348">
    <property type="entry name" value="polyprenyl_synt"/>
    <property type="match status" value="1"/>
</dbReference>
<dbReference type="EMBL" id="RKOR01000024">
    <property type="protein sequence ID" value="ROY49294.1"/>
    <property type="molecule type" value="Genomic_DNA"/>
</dbReference>
<dbReference type="InterPro" id="IPR000092">
    <property type="entry name" value="Polyprenyl_synt"/>
</dbReference>
<evidence type="ECO:0000313" key="7">
    <source>
        <dbReference type="EMBL" id="ROY49294.1"/>
    </source>
</evidence>
<keyword evidence="3 6" id="KW-0808">Transferase</keyword>
<dbReference type="AlphaFoldDB" id="A0A1G1SA20"/>
<dbReference type="RefSeq" id="WP_002354740.1">
    <property type="nucleotide sequence ID" value="NZ_AP018538.1"/>
</dbReference>
<comment type="cofactor">
    <cofactor evidence="1">
        <name>Mg(2+)</name>
        <dbReference type="ChEBI" id="CHEBI:18420"/>
    </cofactor>
</comment>
<dbReference type="CDD" id="cd00685">
    <property type="entry name" value="Trans_IPPS_HT"/>
    <property type="match status" value="1"/>
</dbReference>
<keyword evidence="5" id="KW-0460">Magnesium</keyword>
<evidence type="ECO:0000256" key="4">
    <source>
        <dbReference type="ARBA" id="ARBA00022723"/>
    </source>
</evidence>
<dbReference type="eggNOG" id="COG0142">
    <property type="taxonomic scope" value="Bacteria"/>
</dbReference>
<dbReference type="PROSITE" id="PS00444">
    <property type="entry name" value="POLYPRENYL_SYNTHASE_2"/>
    <property type="match status" value="1"/>
</dbReference>
<dbReference type="SFLD" id="SFLDS00005">
    <property type="entry name" value="Isoprenoid_Synthase_Type_I"/>
    <property type="match status" value="1"/>
</dbReference>
<gene>
    <name evidence="7" type="ORF">EGW70_09125</name>
</gene>
<dbReference type="PANTHER" id="PTHR12001">
    <property type="entry name" value="GERANYLGERANYL PYROPHOSPHATE SYNTHASE"/>
    <property type="match status" value="1"/>
</dbReference>
<dbReference type="PROSITE" id="PS00723">
    <property type="entry name" value="POLYPRENYL_SYNTHASE_1"/>
    <property type="match status" value="1"/>
</dbReference>
<evidence type="ECO:0000256" key="6">
    <source>
        <dbReference type="RuleBase" id="RU004466"/>
    </source>
</evidence>
<dbReference type="OMA" id="HAMWDDY"/>
<evidence type="ECO:0000256" key="5">
    <source>
        <dbReference type="ARBA" id="ARBA00022842"/>
    </source>
</evidence>
<protein>
    <submittedName>
        <fullName evidence="7">Polyprenyl synthetase family protein</fullName>
    </submittedName>
</protein>
<accession>A0A1G1SA20</accession>
<dbReference type="Gene3D" id="1.10.600.10">
    <property type="entry name" value="Farnesyl Diphosphate Synthase"/>
    <property type="match status" value="1"/>
</dbReference>
<sequence>MNIHPMWNTYPTLSKELTTTLRLMEQAVQIDNQEIQAAVHDMIHSGGKLLRPAYQLLFSYFGEQRDPKKATALAASIELLHTATLVHDDIVDEADTRRGLPTLRSRFGNSTAVYTGDYLFVCCFKLLSDYSSSLKSIQLNSRSMEKVLTGELGQMDNRYNFEVTIDQYLKNISGKTAELFALSCFVGAYESGTSQRFAKRCGEIGENIGLAFQIIDDILDYTQTADAIGKPVLEDVRQGVYSLPLIYALEANREVLLPLLMKKETLTDEETQEIYRLVHELGGVEKAQQLATHYTEKALKEISKLPETKAQAKEQLYEITQTILTREN</sequence>
<dbReference type="GO" id="GO:0004659">
    <property type="term" value="F:prenyltransferase activity"/>
    <property type="evidence" value="ECO:0007669"/>
    <property type="project" value="InterPro"/>
</dbReference>
<dbReference type="GeneID" id="60892491"/>
<dbReference type="Proteomes" id="UP000275941">
    <property type="component" value="Unassembled WGS sequence"/>
</dbReference>
<comment type="caution">
    <text evidence="7">The sequence shown here is derived from an EMBL/GenBank/DDBJ whole genome shotgun (WGS) entry which is preliminary data.</text>
</comment>
<evidence type="ECO:0000256" key="3">
    <source>
        <dbReference type="ARBA" id="ARBA00022679"/>
    </source>
</evidence>
<evidence type="ECO:0000256" key="1">
    <source>
        <dbReference type="ARBA" id="ARBA00001946"/>
    </source>
</evidence>
<evidence type="ECO:0000313" key="8">
    <source>
        <dbReference type="Proteomes" id="UP000275941"/>
    </source>
</evidence>
<dbReference type="PANTHER" id="PTHR12001:SF69">
    <property type="entry name" value="ALL TRANS-POLYPRENYL-DIPHOSPHATE SYNTHASE PDSS1"/>
    <property type="match status" value="1"/>
</dbReference>
<dbReference type="OrthoDB" id="9805316at2"/>
<dbReference type="GO" id="GO:0008299">
    <property type="term" value="P:isoprenoid biosynthetic process"/>
    <property type="evidence" value="ECO:0007669"/>
    <property type="project" value="InterPro"/>
</dbReference>
<dbReference type="SUPFAM" id="SSF48576">
    <property type="entry name" value="Terpenoid synthases"/>
    <property type="match status" value="1"/>
</dbReference>
<dbReference type="InterPro" id="IPR008949">
    <property type="entry name" value="Isoprenoid_synthase_dom_sf"/>
</dbReference>
<reference evidence="7 8" key="1">
    <citation type="submission" date="2018-10" db="EMBL/GenBank/DDBJ databases">
        <title>Genotypes and phenotypes of Enterococci isolated from broiler chickens.</title>
        <authorList>
            <person name="Muhammad A.R."/>
            <person name="Diarra M.S."/>
        </authorList>
    </citation>
    <scope>NUCLEOTIDE SEQUENCE [LARGE SCALE GENOMIC DNA]</scope>
    <source>
        <strain evidence="7 8">P7 C A21</strain>
    </source>
</reference>
<keyword evidence="4" id="KW-0479">Metal-binding</keyword>